<dbReference type="InterPro" id="IPR006439">
    <property type="entry name" value="HAD-SF_hydro_IA"/>
</dbReference>
<dbReference type="NCBIfam" id="TIGR01509">
    <property type="entry name" value="HAD-SF-IA-v3"/>
    <property type="match status" value="1"/>
</dbReference>
<accession>A0A211ZNK0</accession>
<keyword evidence="2" id="KW-1185">Reference proteome</keyword>
<dbReference type="CDD" id="cd02603">
    <property type="entry name" value="HAD_sEH-N_like"/>
    <property type="match status" value="1"/>
</dbReference>
<dbReference type="Proteomes" id="UP000196655">
    <property type="component" value="Unassembled WGS sequence"/>
</dbReference>
<evidence type="ECO:0008006" key="3">
    <source>
        <dbReference type="Google" id="ProtNLM"/>
    </source>
</evidence>
<dbReference type="PANTHER" id="PTHR43611">
    <property type="entry name" value="ALPHA-D-GLUCOSE 1-PHOSPHATE PHOSPHATASE"/>
    <property type="match status" value="1"/>
</dbReference>
<evidence type="ECO:0000313" key="2">
    <source>
        <dbReference type="Proteomes" id="UP000196655"/>
    </source>
</evidence>
<dbReference type="PANTHER" id="PTHR43611:SF3">
    <property type="entry name" value="FLAVIN MONONUCLEOTIDE HYDROLASE 1, CHLOROPLATIC"/>
    <property type="match status" value="1"/>
</dbReference>
<reference evidence="2" key="1">
    <citation type="submission" date="2017-05" db="EMBL/GenBank/DDBJ databases">
        <authorList>
            <person name="Macchi M."/>
            <person name="Festa S."/>
            <person name="Coppotelli B.M."/>
            <person name="Morelli I.S."/>
        </authorList>
    </citation>
    <scope>NUCLEOTIDE SEQUENCE [LARGE SCALE GENOMIC DNA]</scope>
    <source>
        <strain evidence="2">I</strain>
    </source>
</reference>
<gene>
    <name evidence="1" type="ORF">BWR60_12240</name>
</gene>
<sequence>MTSSRPDTSPSNSGRPTIVFDIGAVLLEWNPRHLYRKLFADEAAMETFLAEVCTHDWNLSMDGGVPFPEAIAAKVAEFPHHEDLIRAFDERWEEMVPHVIDGTVEILKGLKDRGDKVYAITNFSAEKFAVALAKYPFLGWFDGVIVSAHEKLLKPDARIYQLLESRFGLDLADCIFIDDNPDNVVGARAVGMRAIRFESPEQARRELVEMGAL</sequence>
<dbReference type="SFLD" id="SFLDS00003">
    <property type="entry name" value="Haloacid_Dehalogenase"/>
    <property type="match status" value="1"/>
</dbReference>
<proteinExistence type="predicted"/>
<dbReference type="OrthoDB" id="9807742at2"/>
<dbReference type="Pfam" id="PF00702">
    <property type="entry name" value="Hydrolase"/>
    <property type="match status" value="1"/>
</dbReference>
<dbReference type="STRING" id="1122125.GCA_000423185_03469"/>
<name>A0A211ZNK0_9PROT</name>
<dbReference type="Gene3D" id="3.40.50.1000">
    <property type="entry name" value="HAD superfamily/HAD-like"/>
    <property type="match status" value="1"/>
</dbReference>
<dbReference type="RefSeq" id="WP_088151303.1">
    <property type="nucleotide sequence ID" value="NZ_NHON01000018.1"/>
</dbReference>
<dbReference type="SUPFAM" id="SSF56784">
    <property type="entry name" value="HAD-like"/>
    <property type="match status" value="1"/>
</dbReference>
<dbReference type="InterPro" id="IPR023214">
    <property type="entry name" value="HAD_sf"/>
</dbReference>
<comment type="caution">
    <text evidence="1">The sequence shown here is derived from an EMBL/GenBank/DDBJ whole genome shotgun (WGS) entry which is preliminary data.</text>
</comment>
<dbReference type="AlphaFoldDB" id="A0A211ZNK0"/>
<dbReference type="SFLD" id="SFLDG01129">
    <property type="entry name" value="C1.5:_HAD__Beta-PGM__Phosphata"/>
    <property type="match status" value="1"/>
</dbReference>
<evidence type="ECO:0000313" key="1">
    <source>
        <dbReference type="EMBL" id="OWJ66858.1"/>
    </source>
</evidence>
<dbReference type="InterPro" id="IPR036412">
    <property type="entry name" value="HAD-like_sf"/>
</dbReference>
<organism evidence="1 2">
    <name type="scientific">Inquilinus limosus</name>
    <dbReference type="NCBI Taxonomy" id="171674"/>
    <lineage>
        <taxon>Bacteria</taxon>
        <taxon>Pseudomonadati</taxon>
        <taxon>Pseudomonadota</taxon>
        <taxon>Alphaproteobacteria</taxon>
        <taxon>Rhodospirillales</taxon>
        <taxon>Rhodospirillaceae</taxon>
        <taxon>Inquilinus</taxon>
    </lineage>
</organism>
<dbReference type="EMBL" id="NHON01000018">
    <property type="protein sequence ID" value="OWJ66858.1"/>
    <property type="molecule type" value="Genomic_DNA"/>
</dbReference>
<protein>
    <recommendedName>
        <fullName evidence="3">HAD family hydrolase</fullName>
    </recommendedName>
</protein>